<accession>A0A523UVY6</accession>
<comment type="caution">
    <text evidence="1">The sequence shown here is derived from an EMBL/GenBank/DDBJ whole genome shotgun (WGS) entry which is preliminary data.</text>
</comment>
<dbReference type="EMBL" id="SOJN01000046">
    <property type="protein sequence ID" value="TET46698.1"/>
    <property type="molecule type" value="Genomic_DNA"/>
</dbReference>
<dbReference type="Proteomes" id="UP000315525">
    <property type="component" value="Unassembled WGS sequence"/>
</dbReference>
<proteinExistence type="predicted"/>
<gene>
    <name evidence="1" type="ORF">E3J62_03610</name>
</gene>
<reference evidence="1 2" key="1">
    <citation type="submission" date="2019-03" db="EMBL/GenBank/DDBJ databases">
        <title>Metabolic potential of uncultured bacteria and archaea associated with petroleum seepage in deep-sea sediments.</title>
        <authorList>
            <person name="Dong X."/>
            <person name="Hubert C."/>
        </authorList>
    </citation>
    <scope>NUCLEOTIDE SEQUENCE [LARGE SCALE GENOMIC DNA]</scope>
    <source>
        <strain evidence="1">E44_bin18</strain>
    </source>
</reference>
<sequence>MKAAVGSGSTNLLLVDRRSNALYVYGVYDDNKDVPHEFSGLALLALSRESSSKLPTIFSAVTRRNFYRRRRRLNRKENRENSTTRK</sequence>
<organism evidence="1 2">
    <name type="scientific">candidate division TA06 bacterium</name>
    <dbReference type="NCBI Taxonomy" id="2250710"/>
    <lineage>
        <taxon>Bacteria</taxon>
        <taxon>Bacteria division TA06</taxon>
    </lineage>
</organism>
<evidence type="ECO:0000313" key="2">
    <source>
        <dbReference type="Proteomes" id="UP000315525"/>
    </source>
</evidence>
<evidence type="ECO:0000313" key="1">
    <source>
        <dbReference type="EMBL" id="TET46698.1"/>
    </source>
</evidence>
<protein>
    <submittedName>
        <fullName evidence="1">Uncharacterized protein</fullName>
    </submittedName>
</protein>
<name>A0A523UVY6_UNCT6</name>
<dbReference type="AlphaFoldDB" id="A0A523UVY6"/>